<evidence type="ECO:0000256" key="1">
    <source>
        <dbReference type="ARBA" id="ARBA00010088"/>
    </source>
</evidence>
<reference evidence="4 5" key="1">
    <citation type="submission" date="2017-02" db="EMBL/GenBank/DDBJ databases">
        <authorList>
            <person name="Peterson S.W."/>
        </authorList>
    </citation>
    <scope>NUCLEOTIDE SEQUENCE [LARGE SCALE GENOMIC DNA]</scope>
    <source>
        <strain evidence="4 5">LMG 22410</strain>
    </source>
</reference>
<dbReference type="OrthoDB" id="9796770at2"/>
<evidence type="ECO:0000313" key="5">
    <source>
        <dbReference type="Proteomes" id="UP000195787"/>
    </source>
</evidence>
<dbReference type="Pfam" id="PF00561">
    <property type="entry name" value="Abhydrolase_1"/>
    <property type="match status" value="1"/>
</dbReference>
<dbReference type="InterPro" id="IPR051601">
    <property type="entry name" value="Serine_prot/Carboxylest_S33"/>
</dbReference>
<dbReference type="AlphaFoldDB" id="A0A1R4GP98"/>
<dbReference type="SUPFAM" id="SSF53474">
    <property type="entry name" value="alpha/beta-Hydrolases"/>
    <property type="match status" value="1"/>
</dbReference>
<dbReference type="InterPro" id="IPR029058">
    <property type="entry name" value="AB_hydrolase_fold"/>
</dbReference>
<dbReference type="PANTHER" id="PTHR43248:SF2">
    <property type="entry name" value="PROLYL AMINOPEPTIDASE"/>
    <property type="match status" value="1"/>
</dbReference>
<organism evidence="4 5">
    <name type="scientific">Agrococcus casei LMG 22410</name>
    <dbReference type="NCBI Taxonomy" id="1255656"/>
    <lineage>
        <taxon>Bacteria</taxon>
        <taxon>Bacillati</taxon>
        <taxon>Actinomycetota</taxon>
        <taxon>Actinomycetes</taxon>
        <taxon>Micrococcales</taxon>
        <taxon>Microbacteriaceae</taxon>
        <taxon>Agrococcus</taxon>
    </lineage>
</organism>
<dbReference type="RefSeq" id="WP_086993104.1">
    <property type="nucleotide sequence ID" value="NZ_FUHU01000048.1"/>
</dbReference>
<dbReference type="GO" id="GO:0004177">
    <property type="term" value="F:aminopeptidase activity"/>
    <property type="evidence" value="ECO:0007669"/>
    <property type="project" value="UniProtKB-KW"/>
</dbReference>
<evidence type="ECO:0000256" key="2">
    <source>
        <dbReference type="ARBA" id="ARBA00022801"/>
    </source>
</evidence>
<feature type="domain" description="AB hydrolase-1" evidence="3">
    <location>
        <begin position="48"/>
        <end position="196"/>
    </location>
</feature>
<dbReference type="GO" id="GO:0006508">
    <property type="term" value="P:proteolysis"/>
    <property type="evidence" value="ECO:0007669"/>
    <property type="project" value="InterPro"/>
</dbReference>
<keyword evidence="5" id="KW-1185">Reference proteome</keyword>
<dbReference type="PRINTS" id="PR00793">
    <property type="entry name" value="PROAMNOPTASE"/>
</dbReference>
<name>A0A1R4GP98_9MICO</name>
<sequence length="416" mass="45754">MQTSSNSLGSLSLDDVEIRVSLTADASDSREITVFARVVAREGGGDLPLLVYLQGGPGVESPRPSLDPHSPPWLRTALEHHRVVFLDQRGTGASSAIDDRSLAGGADHLAEYMQHFRADAIVRDCEALREHLGVERWSLLGQSFGGFTALRYVSEHSESLDRVFFTGGLPNVGGSIDDAYSTTYEKMRRASEQYYRRFPAHRERMRALLQQAASGSVVLPDGEVVSPSRVRSLGHLLGSNDAWLQLHTLLDADFASNRFLHDLAQALPFSGRNPVYAVLHESCWADGGATRWAAERVMPQDFVDDGTLFTGEHVRREWFDTVPSLQEWAEVADLLADHDWPALYDAEAIRASDVAGAAAVYVNDVFVPMEHSLATAELMPGLRLLVTSEHEHSGLRSSGGDVLEHLFDLASGKRLR</sequence>
<dbReference type="InterPro" id="IPR000073">
    <property type="entry name" value="AB_hydrolase_1"/>
</dbReference>
<evidence type="ECO:0000313" key="4">
    <source>
        <dbReference type="EMBL" id="SJM70038.1"/>
    </source>
</evidence>
<accession>A0A1R4GP98</accession>
<dbReference type="Proteomes" id="UP000195787">
    <property type="component" value="Unassembled WGS sequence"/>
</dbReference>
<keyword evidence="4" id="KW-0645">Protease</keyword>
<evidence type="ECO:0000259" key="3">
    <source>
        <dbReference type="Pfam" id="PF00561"/>
    </source>
</evidence>
<keyword evidence="4" id="KW-0031">Aminopeptidase</keyword>
<keyword evidence="2" id="KW-0378">Hydrolase</keyword>
<comment type="similarity">
    <text evidence="1">Belongs to the peptidase S33 family.</text>
</comment>
<protein>
    <submittedName>
        <fullName evidence="4">Putative prolyl aminopeptidase</fullName>
    </submittedName>
</protein>
<dbReference type="PANTHER" id="PTHR43248">
    <property type="entry name" value="2-SUCCINYL-6-HYDROXY-2,4-CYCLOHEXADIENE-1-CARBOXYLATE SYNTHASE"/>
    <property type="match status" value="1"/>
</dbReference>
<dbReference type="InterPro" id="IPR002410">
    <property type="entry name" value="Peptidase_S33"/>
</dbReference>
<proteinExistence type="inferred from homology"/>
<dbReference type="Gene3D" id="3.40.50.1820">
    <property type="entry name" value="alpha/beta hydrolase"/>
    <property type="match status" value="1"/>
</dbReference>
<dbReference type="GeneID" id="303174259"/>
<gene>
    <name evidence="4" type="ORF">CZ674_13675</name>
</gene>
<dbReference type="EMBL" id="FUHU01000048">
    <property type="protein sequence ID" value="SJM70038.1"/>
    <property type="molecule type" value="Genomic_DNA"/>
</dbReference>